<feature type="region of interest" description="Disordered" evidence="1">
    <location>
        <begin position="23"/>
        <end position="62"/>
    </location>
</feature>
<keyword evidence="2" id="KW-0732">Signal</keyword>
<evidence type="ECO:0000256" key="2">
    <source>
        <dbReference type="SAM" id="SignalP"/>
    </source>
</evidence>
<evidence type="ECO:0000313" key="3">
    <source>
        <dbReference type="EMBL" id="MED6145203.1"/>
    </source>
</evidence>
<feature type="signal peptide" evidence="2">
    <location>
        <begin position="1"/>
        <end position="17"/>
    </location>
</feature>
<accession>A0ABU6TBC0</accession>
<name>A0ABU6TBC0_9FABA</name>
<dbReference type="EMBL" id="JASCZI010090700">
    <property type="protein sequence ID" value="MED6145203.1"/>
    <property type="molecule type" value="Genomic_DNA"/>
</dbReference>
<protein>
    <submittedName>
        <fullName evidence="3">Uncharacterized protein</fullName>
    </submittedName>
</protein>
<comment type="caution">
    <text evidence="3">The sequence shown here is derived from an EMBL/GenBank/DDBJ whole genome shotgun (WGS) entry which is preliminary data.</text>
</comment>
<organism evidence="3 4">
    <name type="scientific">Stylosanthes scabra</name>
    <dbReference type="NCBI Taxonomy" id="79078"/>
    <lineage>
        <taxon>Eukaryota</taxon>
        <taxon>Viridiplantae</taxon>
        <taxon>Streptophyta</taxon>
        <taxon>Embryophyta</taxon>
        <taxon>Tracheophyta</taxon>
        <taxon>Spermatophyta</taxon>
        <taxon>Magnoliopsida</taxon>
        <taxon>eudicotyledons</taxon>
        <taxon>Gunneridae</taxon>
        <taxon>Pentapetalae</taxon>
        <taxon>rosids</taxon>
        <taxon>fabids</taxon>
        <taxon>Fabales</taxon>
        <taxon>Fabaceae</taxon>
        <taxon>Papilionoideae</taxon>
        <taxon>50 kb inversion clade</taxon>
        <taxon>dalbergioids sensu lato</taxon>
        <taxon>Dalbergieae</taxon>
        <taxon>Pterocarpus clade</taxon>
        <taxon>Stylosanthes</taxon>
    </lineage>
</organism>
<evidence type="ECO:0000313" key="4">
    <source>
        <dbReference type="Proteomes" id="UP001341840"/>
    </source>
</evidence>
<proteinExistence type="predicted"/>
<gene>
    <name evidence="3" type="ORF">PIB30_022976</name>
</gene>
<dbReference type="Proteomes" id="UP001341840">
    <property type="component" value="Unassembled WGS sequence"/>
</dbReference>
<evidence type="ECO:0000256" key="1">
    <source>
        <dbReference type="SAM" id="MobiDB-lite"/>
    </source>
</evidence>
<reference evidence="3 4" key="1">
    <citation type="journal article" date="2023" name="Plants (Basel)">
        <title>Bridging the Gap: Combining Genomics and Transcriptomics Approaches to Understand Stylosanthes scabra, an Orphan Legume from the Brazilian Caatinga.</title>
        <authorList>
            <person name="Ferreira-Neto J.R.C."/>
            <person name="da Silva M.D."/>
            <person name="Binneck E."/>
            <person name="de Melo N.F."/>
            <person name="da Silva R.H."/>
            <person name="de Melo A.L.T.M."/>
            <person name="Pandolfi V."/>
            <person name="Bustamante F.O."/>
            <person name="Brasileiro-Vidal A.C."/>
            <person name="Benko-Iseppon A.M."/>
        </authorList>
    </citation>
    <scope>NUCLEOTIDE SEQUENCE [LARGE SCALE GENOMIC DNA]</scope>
    <source>
        <tissue evidence="3">Leaves</tissue>
    </source>
</reference>
<sequence>MGVLLMVSVLSLMACLGERKRQQVKKRKPVIDATHAGKRGFDTPPSSRQDSGRDPRTTSVGRVQTQKLISSQVVSGMGWELKIPLGSSKIYDKTSAGTISNVTHSM</sequence>
<feature type="chain" id="PRO_5045568927" evidence="2">
    <location>
        <begin position="18"/>
        <end position="106"/>
    </location>
</feature>
<keyword evidence="4" id="KW-1185">Reference proteome</keyword>